<sequence length="217" mass="23854">MYLEEKKELVEYGKKMSSEGLSSGTSGNLSIYLKEEGVVLITPSGIGYFDTTPEDIVAMDLEGNIIEGTRKPSSEWHLHTLFYKNKPEARAVVHTHSKFCTTLSTLRMPIKAVHYVIADAGTNEVPCAPYRRYGTEELAKVAVESAKESNAVLLANHGIVVCGKNLKSAYGLAKGMEYVAEIQVTAMSVGEPVVLSKEEMDEVLEGFKTYGQVKREL</sequence>
<evidence type="ECO:0000256" key="1">
    <source>
        <dbReference type="ARBA" id="ARBA00022723"/>
    </source>
</evidence>
<proteinExistence type="predicted"/>
<dbReference type="SUPFAM" id="SSF53639">
    <property type="entry name" value="AraD/HMP-PK domain-like"/>
    <property type="match status" value="1"/>
</dbReference>
<accession>E0NKW1</accession>
<dbReference type="Proteomes" id="UP000003280">
    <property type="component" value="Unassembled WGS sequence"/>
</dbReference>
<keyword evidence="2 4" id="KW-0456">Lyase</keyword>
<protein>
    <submittedName>
        <fullName evidence="4">Putative L-ribulose-5-phosphate 4-epimerase</fullName>
        <ecNumber evidence="4">4.1.2.17</ecNumber>
    </submittedName>
</protein>
<dbReference type="InterPro" id="IPR001303">
    <property type="entry name" value="Aldolase_II/adducin_N"/>
</dbReference>
<dbReference type="NCBIfam" id="NF005302">
    <property type="entry name" value="PRK06833.1"/>
    <property type="match status" value="1"/>
</dbReference>
<keyword evidence="1" id="KW-0479">Metal-binding</keyword>
<evidence type="ECO:0000256" key="2">
    <source>
        <dbReference type="ARBA" id="ARBA00023239"/>
    </source>
</evidence>
<gene>
    <name evidence="4" type="primary">fucA</name>
    <name evidence="4" type="ORF">HMPREF9225_0800</name>
</gene>
<dbReference type="InterPro" id="IPR036409">
    <property type="entry name" value="Aldolase_II/adducin_N_sf"/>
</dbReference>
<dbReference type="GO" id="GO:0005829">
    <property type="term" value="C:cytosol"/>
    <property type="evidence" value="ECO:0007669"/>
    <property type="project" value="TreeGrafter"/>
</dbReference>
<dbReference type="GO" id="GO:0019323">
    <property type="term" value="P:pentose catabolic process"/>
    <property type="evidence" value="ECO:0007669"/>
    <property type="project" value="TreeGrafter"/>
</dbReference>
<organism evidence="4 5">
    <name type="scientific">Peptoniphilus duerdenii ATCC BAA-1640</name>
    <dbReference type="NCBI Taxonomy" id="862517"/>
    <lineage>
        <taxon>Bacteria</taxon>
        <taxon>Bacillati</taxon>
        <taxon>Bacillota</taxon>
        <taxon>Tissierellia</taxon>
        <taxon>Tissierellales</taxon>
        <taxon>Peptoniphilaceae</taxon>
        <taxon>Peptoniphilus</taxon>
    </lineage>
</organism>
<dbReference type="PANTHER" id="PTHR22789:SF0">
    <property type="entry name" value="3-OXO-TETRONATE 4-PHOSPHATE DECARBOXYLASE-RELATED"/>
    <property type="match status" value="1"/>
</dbReference>
<evidence type="ECO:0000313" key="5">
    <source>
        <dbReference type="Proteomes" id="UP000003280"/>
    </source>
</evidence>
<dbReference type="InterPro" id="IPR050197">
    <property type="entry name" value="Aldolase_class_II_sugar_metab"/>
</dbReference>
<dbReference type="Gene3D" id="3.40.225.10">
    <property type="entry name" value="Class II aldolase/adducin N-terminal domain"/>
    <property type="match status" value="1"/>
</dbReference>
<dbReference type="EC" id="4.1.2.17" evidence="4"/>
<feature type="domain" description="Class II aldolase/adducin N-terminal" evidence="3">
    <location>
        <begin position="7"/>
        <end position="184"/>
    </location>
</feature>
<dbReference type="EMBL" id="AEEH01000031">
    <property type="protein sequence ID" value="EFM25587.1"/>
    <property type="molecule type" value="Genomic_DNA"/>
</dbReference>
<dbReference type="Pfam" id="PF00596">
    <property type="entry name" value="Aldolase_II"/>
    <property type="match status" value="1"/>
</dbReference>
<name>E0NKW1_9FIRM</name>
<evidence type="ECO:0000259" key="3">
    <source>
        <dbReference type="SMART" id="SM01007"/>
    </source>
</evidence>
<dbReference type="HOGENOM" id="CLU_006033_3_0_9"/>
<dbReference type="RefSeq" id="WP_008901615.1">
    <property type="nucleotide sequence ID" value="NZ_GL397071.1"/>
</dbReference>
<dbReference type="PANTHER" id="PTHR22789">
    <property type="entry name" value="FUCULOSE PHOSPHATE ALDOLASE"/>
    <property type="match status" value="1"/>
</dbReference>
<dbReference type="GO" id="GO:0008738">
    <property type="term" value="F:L-fuculose-phosphate aldolase activity"/>
    <property type="evidence" value="ECO:0007669"/>
    <property type="project" value="UniProtKB-EC"/>
</dbReference>
<dbReference type="GO" id="GO:0046872">
    <property type="term" value="F:metal ion binding"/>
    <property type="evidence" value="ECO:0007669"/>
    <property type="project" value="UniProtKB-KW"/>
</dbReference>
<dbReference type="AlphaFoldDB" id="E0NKW1"/>
<reference evidence="4 5" key="1">
    <citation type="submission" date="2010-07" db="EMBL/GenBank/DDBJ databases">
        <authorList>
            <person name="Muzny D."/>
            <person name="Qin X."/>
            <person name="Deng J."/>
            <person name="Jiang H."/>
            <person name="Liu Y."/>
            <person name="Qu J."/>
            <person name="Song X.-Z."/>
            <person name="Zhang L."/>
            <person name="Thornton R."/>
            <person name="Coyle M."/>
            <person name="Francisco L."/>
            <person name="Jackson L."/>
            <person name="Javaid M."/>
            <person name="Korchina V."/>
            <person name="Kovar C."/>
            <person name="Mata R."/>
            <person name="Mathew T."/>
            <person name="Ngo R."/>
            <person name="Nguyen L."/>
            <person name="Nguyen N."/>
            <person name="Okwuonu G."/>
            <person name="Ongeri F."/>
            <person name="Pham C."/>
            <person name="Simmons D."/>
            <person name="Wilczek-Boney K."/>
            <person name="Hale W."/>
            <person name="Jakkamsetti A."/>
            <person name="Pham P."/>
            <person name="Ruth R."/>
            <person name="San Lucas F."/>
            <person name="Warren J."/>
            <person name="Zhang J."/>
            <person name="Zhao Z."/>
            <person name="Zhou C."/>
            <person name="Zhu D."/>
            <person name="Lee S."/>
            <person name="Bess C."/>
            <person name="Blankenburg K."/>
            <person name="Forbes L."/>
            <person name="Fu Q."/>
            <person name="Gubbala S."/>
            <person name="Hirani K."/>
            <person name="Jayaseelan J.C."/>
            <person name="Lara F."/>
            <person name="Munidasa M."/>
            <person name="Palculict T."/>
            <person name="Patil S."/>
            <person name="Pu L.-L."/>
            <person name="Saada N."/>
            <person name="Tang L."/>
            <person name="Weissenberger G."/>
            <person name="Zhu Y."/>
            <person name="Hemphill L."/>
            <person name="Shang Y."/>
            <person name="Youmans B."/>
            <person name="Ayvaz T."/>
            <person name="Ross M."/>
            <person name="Santibanez J."/>
            <person name="Aqrawi P."/>
            <person name="Gross S."/>
            <person name="Joshi V."/>
            <person name="Fowler G."/>
            <person name="Nazareth L."/>
            <person name="Reid J."/>
            <person name="Worley K."/>
            <person name="Petrosino J."/>
            <person name="Highlander S."/>
            <person name="Gibbs R."/>
        </authorList>
    </citation>
    <scope>NUCLEOTIDE SEQUENCE [LARGE SCALE GENOMIC DNA]</scope>
    <source>
        <strain evidence="4 5">ATCC BAA-1640</strain>
    </source>
</reference>
<keyword evidence="5" id="KW-1185">Reference proteome</keyword>
<dbReference type="SMART" id="SM01007">
    <property type="entry name" value="Aldolase_II"/>
    <property type="match status" value="1"/>
</dbReference>
<dbReference type="STRING" id="862517.HMPREF9225_0800"/>
<dbReference type="eggNOG" id="COG0235">
    <property type="taxonomic scope" value="Bacteria"/>
</dbReference>
<evidence type="ECO:0000313" key="4">
    <source>
        <dbReference type="EMBL" id="EFM25587.1"/>
    </source>
</evidence>
<comment type="caution">
    <text evidence="4">The sequence shown here is derived from an EMBL/GenBank/DDBJ whole genome shotgun (WGS) entry which is preliminary data.</text>
</comment>
<dbReference type="OrthoDB" id="9786287at2"/>